<proteinExistence type="predicted"/>
<keyword evidence="1" id="KW-1185">Reference proteome</keyword>
<dbReference type="WBParaSite" id="nRc.2.0.1.t35481-RA">
    <property type="protein sequence ID" value="nRc.2.0.1.t35481-RA"/>
    <property type="gene ID" value="nRc.2.0.1.g35481"/>
</dbReference>
<reference evidence="2" key="1">
    <citation type="submission" date="2022-11" db="UniProtKB">
        <authorList>
            <consortium name="WormBaseParasite"/>
        </authorList>
    </citation>
    <scope>IDENTIFICATION</scope>
</reference>
<evidence type="ECO:0000313" key="1">
    <source>
        <dbReference type="Proteomes" id="UP000887565"/>
    </source>
</evidence>
<accession>A0A915KBL5</accession>
<dbReference type="AlphaFoldDB" id="A0A915KBL5"/>
<dbReference type="Proteomes" id="UP000887565">
    <property type="component" value="Unplaced"/>
</dbReference>
<protein>
    <submittedName>
        <fullName evidence="2">Uncharacterized protein</fullName>
    </submittedName>
</protein>
<evidence type="ECO:0000313" key="2">
    <source>
        <dbReference type="WBParaSite" id="nRc.2.0.1.t35481-RA"/>
    </source>
</evidence>
<organism evidence="1 2">
    <name type="scientific">Romanomermis culicivorax</name>
    <name type="common">Nematode worm</name>
    <dbReference type="NCBI Taxonomy" id="13658"/>
    <lineage>
        <taxon>Eukaryota</taxon>
        <taxon>Metazoa</taxon>
        <taxon>Ecdysozoa</taxon>
        <taxon>Nematoda</taxon>
        <taxon>Enoplea</taxon>
        <taxon>Dorylaimia</taxon>
        <taxon>Mermithida</taxon>
        <taxon>Mermithoidea</taxon>
        <taxon>Mermithidae</taxon>
        <taxon>Romanomermis</taxon>
    </lineage>
</organism>
<name>A0A915KBL5_ROMCU</name>
<sequence>MLLKYVQLTNYKGSMYTMTKILNAKLKMTMQVLPEGGANYYREYREYQLRFLVNTGYNNYTRT</sequence>